<dbReference type="AlphaFoldDB" id="A0A2T3L6E4"/>
<dbReference type="EMBL" id="PYOC01000006">
    <property type="protein sequence ID" value="PSV45698.1"/>
    <property type="molecule type" value="Genomic_DNA"/>
</dbReference>
<name>A0A2T3L6E4_9GAMM</name>
<dbReference type="Pfam" id="PF00571">
    <property type="entry name" value="CBS"/>
    <property type="match status" value="2"/>
</dbReference>
<reference evidence="3 4" key="1">
    <citation type="submission" date="2018-03" db="EMBL/GenBank/DDBJ databases">
        <title>Whole genome sequencing of Histamine producing bacteria.</title>
        <authorList>
            <person name="Butler K."/>
        </authorList>
    </citation>
    <scope>NUCLEOTIDE SEQUENCE [LARGE SCALE GENOMIC DNA]</scope>
    <source>
        <strain evidence="3 4">ATCC 19614</strain>
    </source>
</reference>
<dbReference type="InterPro" id="IPR005835">
    <property type="entry name" value="NTP_transferase_dom"/>
</dbReference>
<dbReference type="Gene3D" id="3.90.550.10">
    <property type="entry name" value="Spore Coat Polysaccharide Biosynthesis Protein SpsA, Chain A"/>
    <property type="match status" value="1"/>
</dbReference>
<feature type="domain" description="CBS" evidence="2">
    <location>
        <begin position="66"/>
        <end position="121"/>
    </location>
</feature>
<keyword evidence="4" id="KW-1185">Reference proteome</keyword>
<accession>A0A2T3L6E4</accession>
<organism evidence="3 4">
    <name type="scientific">Photobacterium indicum</name>
    <dbReference type="NCBI Taxonomy" id="81447"/>
    <lineage>
        <taxon>Bacteria</taxon>
        <taxon>Pseudomonadati</taxon>
        <taxon>Pseudomonadota</taxon>
        <taxon>Gammaproteobacteria</taxon>
        <taxon>Vibrionales</taxon>
        <taxon>Vibrionaceae</taxon>
        <taxon>Photobacterium</taxon>
    </lineage>
</organism>
<evidence type="ECO:0000259" key="2">
    <source>
        <dbReference type="PROSITE" id="PS51371"/>
    </source>
</evidence>
<dbReference type="InterPro" id="IPR000644">
    <property type="entry name" value="CBS_dom"/>
</dbReference>
<sequence>MKNSWQKIIISQQATIRDALKVIDSQALGIALIADNNKLLGTLTDGDIRRGLLRSLNMDDAAVEVMNSNPIVVGPETEKEQLIHLMESKSIFALPVVKNGVIEGIHTLHELLHKPQYENPIFLMAGGFGTRLRPLTDDCPKPLLKVGNKPILEITLQRFIDAGFKNFYISTHYLPKMIQAHFGDGSNWGVKIQYVHEENPLGTGGALGLLPKEIPQLPLIMINGDILTNMDFSKLLEFHNKENADATMCVREYDYQIPYGVIYGEGHRITSMIEKPIQRFHINAGIYVVNPEVYNSVDKDTAIDMPTLLENKIAKNKSVLMFPLHEYWLDIGQMDDYRRAQQDIISLELE</sequence>
<evidence type="ECO:0000313" key="4">
    <source>
        <dbReference type="Proteomes" id="UP000241803"/>
    </source>
</evidence>
<dbReference type="Pfam" id="PF00483">
    <property type="entry name" value="NTP_transferase"/>
    <property type="match status" value="1"/>
</dbReference>
<dbReference type="PROSITE" id="PS51371">
    <property type="entry name" value="CBS"/>
    <property type="match status" value="1"/>
</dbReference>
<evidence type="ECO:0000313" key="3">
    <source>
        <dbReference type="EMBL" id="PSV45698.1"/>
    </source>
</evidence>
<dbReference type="Proteomes" id="UP000241803">
    <property type="component" value="Unassembled WGS sequence"/>
</dbReference>
<evidence type="ECO:0000256" key="1">
    <source>
        <dbReference type="PROSITE-ProRule" id="PRU00703"/>
    </source>
</evidence>
<dbReference type="SUPFAM" id="SSF53448">
    <property type="entry name" value="Nucleotide-diphospho-sugar transferases"/>
    <property type="match status" value="1"/>
</dbReference>
<dbReference type="RefSeq" id="WP_107254538.1">
    <property type="nucleotide sequence ID" value="NZ_PYOC01000006.1"/>
</dbReference>
<dbReference type="InterPro" id="IPR050486">
    <property type="entry name" value="Mannose-1P_guanyltransferase"/>
</dbReference>
<comment type="caution">
    <text evidence="3">The sequence shown here is derived from an EMBL/GenBank/DDBJ whole genome shotgun (WGS) entry which is preliminary data.</text>
</comment>
<keyword evidence="1" id="KW-0129">CBS domain</keyword>
<dbReference type="CDD" id="cd04607">
    <property type="entry name" value="CBS_pair_NTP_transferase_assoc"/>
    <property type="match status" value="1"/>
</dbReference>
<dbReference type="CDD" id="cd06426">
    <property type="entry name" value="NTP_transferase_like_2"/>
    <property type="match status" value="1"/>
</dbReference>
<dbReference type="Gene3D" id="3.10.580.10">
    <property type="entry name" value="CBS-domain"/>
    <property type="match status" value="1"/>
</dbReference>
<dbReference type="InterPro" id="IPR029044">
    <property type="entry name" value="Nucleotide-diphossugar_trans"/>
</dbReference>
<protein>
    <submittedName>
        <fullName evidence="3">Alcohol dehydrogenase</fullName>
    </submittedName>
</protein>
<dbReference type="PANTHER" id="PTHR22572">
    <property type="entry name" value="SUGAR-1-PHOSPHATE GUANYL TRANSFERASE"/>
    <property type="match status" value="1"/>
</dbReference>
<dbReference type="InterPro" id="IPR046342">
    <property type="entry name" value="CBS_dom_sf"/>
</dbReference>
<proteinExistence type="predicted"/>
<gene>
    <name evidence="3" type="ORF">C9J47_16765</name>
</gene>